<sequence length="59" mass="6815">MRSSTITYVPVWKNKRSNELDVMIQFDHSHIVGDIVTDMQTFNSGGMIYIDKFNTAFTL</sequence>
<evidence type="ECO:0000313" key="1">
    <source>
        <dbReference type="EMBL" id="WNO29759.1"/>
    </source>
</evidence>
<name>A0AA96QY75_9CAUD</name>
<proteinExistence type="predicted"/>
<reference evidence="1" key="1">
    <citation type="submission" date="2023-04" db="EMBL/GenBank/DDBJ databases">
        <authorList>
            <person name="Zhang X."/>
        </authorList>
    </citation>
    <scope>NUCLEOTIDE SEQUENCE</scope>
</reference>
<organism evidence="1">
    <name type="scientific">Bacillus phage SDFMU_Pbc</name>
    <dbReference type="NCBI Taxonomy" id="3076135"/>
    <lineage>
        <taxon>Viruses</taxon>
        <taxon>Duplodnaviria</taxon>
        <taxon>Heunggongvirae</taxon>
        <taxon>Uroviricota</taxon>
        <taxon>Caudoviricetes</taxon>
        <taxon>Herelleviridae</taxon>
        <taxon>Bastillevirinae</taxon>
        <taxon>Agatevirus</taxon>
        <taxon>Agatevirus agate</taxon>
    </lineage>
</organism>
<protein>
    <submittedName>
        <fullName evidence="1">Uncharacterized protein</fullName>
    </submittedName>
</protein>
<accession>A0AA96QY75</accession>
<dbReference type="EMBL" id="OQ884030">
    <property type="protein sequence ID" value="WNO29759.1"/>
    <property type="molecule type" value="Genomic_DNA"/>
</dbReference>